<comment type="caution">
    <text evidence="7">The sequence shown here is derived from an EMBL/GenBank/DDBJ whole genome shotgun (WGS) entry which is preliminary data.</text>
</comment>
<proteinExistence type="predicted"/>
<evidence type="ECO:0000259" key="6">
    <source>
        <dbReference type="PROSITE" id="PS50887"/>
    </source>
</evidence>
<evidence type="ECO:0000256" key="1">
    <source>
        <dbReference type="ARBA" id="ARBA00012528"/>
    </source>
</evidence>
<dbReference type="EMBL" id="LWQT01000039">
    <property type="protein sequence ID" value="OAN53701.1"/>
    <property type="molecule type" value="Genomic_DNA"/>
</dbReference>
<dbReference type="PROSITE" id="PS50110">
    <property type="entry name" value="RESPONSE_REGULATORY"/>
    <property type="match status" value="1"/>
</dbReference>
<comment type="catalytic activity">
    <reaction evidence="2">
        <text>2 GTP = 3',3'-c-di-GMP + 2 diphosphate</text>
        <dbReference type="Rhea" id="RHEA:24898"/>
        <dbReference type="ChEBI" id="CHEBI:33019"/>
        <dbReference type="ChEBI" id="CHEBI:37565"/>
        <dbReference type="ChEBI" id="CHEBI:58805"/>
        <dbReference type="EC" id="2.7.7.65"/>
    </reaction>
</comment>
<sequence>MPNKQHALLVEDSPTQALLTLAELEKLPDVKVEHAASLAAALEAIAKTRFDVVFLDLTLPDSVGDETVKRFCGAAPELAVVVLTNHDDDAQALQSLEQGAQDYMLKARIDAPSLSRSLRYSIQRKRAEILVREARDEALEANRQLERRMRQINCLYGVSRALESHELPLKVAMEEVVGIIPSAWLRPETIGVRLTCHNGLLPGGFVETPDFVETPWRLEAQVFAGSRPAGRMEICWPESRPAEGSQAFAVSERELVRELARRVGQALERACVQKELVQLATIDFLTEALNRRHFMQMVGSEIQRATRYGRPLSVLMLDIDHFKRINDDRGHAAGDEALKAFVILCRDVLRDQDIIGRLGGEEFAIALPETGLASAEVVAGRVRAHLAEMEIPLSGGDPLHLTTSIGVAECKVKEGEGLEACLGRADAALYRAKAQGRDRVEAAE</sequence>
<dbReference type="OrthoDB" id="9812260at2"/>
<dbReference type="InterPro" id="IPR001789">
    <property type="entry name" value="Sig_transdc_resp-reg_receiver"/>
</dbReference>
<evidence type="ECO:0000256" key="2">
    <source>
        <dbReference type="ARBA" id="ARBA00034247"/>
    </source>
</evidence>
<feature type="domain" description="GGDEF" evidence="6">
    <location>
        <begin position="310"/>
        <end position="444"/>
    </location>
</feature>
<evidence type="ECO:0000313" key="7">
    <source>
        <dbReference type="EMBL" id="OAN53701.1"/>
    </source>
</evidence>
<evidence type="ECO:0000259" key="5">
    <source>
        <dbReference type="PROSITE" id="PS50110"/>
    </source>
</evidence>
<dbReference type="EC" id="2.7.7.65" evidence="1"/>
<dbReference type="GO" id="GO:0052621">
    <property type="term" value="F:diguanylate cyclase activity"/>
    <property type="evidence" value="ECO:0007669"/>
    <property type="project" value="UniProtKB-EC"/>
</dbReference>
<gene>
    <name evidence="7" type="ORF">A6A04_13940</name>
</gene>
<evidence type="ECO:0000313" key="8">
    <source>
        <dbReference type="Proteomes" id="UP000078428"/>
    </source>
</evidence>
<dbReference type="FunFam" id="3.30.70.270:FF:000001">
    <property type="entry name" value="Diguanylate cyclase domain protein"/>
    <property type="match status" value="1"/>
</dbReference>
<dbReference type="InterPro" id="IPR011006">
    <property type="entry name" value="CheY-like_superfamily"/>
</dbReference>
<name>A0A178MUM0_9PROT</name>
<dbReference type="GO" id="GO:1902201">
    <property type="term" value="P:negative regulation of bacterial-type flagellum-dependent cell motility"/>
    <property type="evidence" value="ECO:0007669"/>
    <property type="project" value="TreeGrafter"/>
</dbReference>
<dbReference type="Gene3D" id="3.40.50.2300">
    <property type="match status" value="1"/>
</dbReference>
<keyword evidence="3" id="KW-0597">Phosphoprotein</keyword>
<dbReference type="SMART" id="SM00267">
    <property type="entry name" value="GGDEF"/>
    <property type="match status" value="1"/>
</dbReference>
<dbReference type="STRING" id="1285242.A6A04_13940"/>
<dbReference type="Pfam" id="PF00072">
    <property type="entry name" value="Response_reg"/>
    <property type="match status" value="1"/>
</dbReference>
<protein>
    <recommendedName>
        <fullName evidence="1">diguanylate cyclase</fullName>
        <ecNumber evidence="1">2.7.7.65</ecNumber>
    </recommendedName>
</protein>
<dbReference type="PANTHER" id="PTHR45138:SF9">
    <property type="entry name" value="DIGUANYLATE CYCLASE DGCM-RELATED"/>
    <property type="match status" value="1"/>
</dbReference>
<dbReference type="InterPro" id="IPR029787">
    <property type="entry name" value="Nucleotide_cyclase"/>
</dbReference>
<reference evidence="7 8" key="1">
    <citation type="submission" date="2016-04" db="EMBL/GenBank/DDBJ databases">
        <title>Draft genome sequence of freshwater magnetotactic bacteria Magnetospirillum marisnigri SP-1 and Magnetospirillum moscoviense BB-1.</title>
        <authorList>
            <person name="Koziaeva V."/>
            <person name="Dziuba M.V."/>
            <person name="Ivanov T.M."/>
            <person name="Kuznetsov B."/>
            <person name="Grouzdev D.S."/>
        </authorList>
    </citation>
    <scope>NUCLEOTIDE SEQUENCE [LARGE SCALE GENOMIC DNA]</scope>
    <source>
        <strain evidence="7 8">SP-1</strain>
    </source>
</reference>
<dbReference type="CDD" id="cd01949">
    <property type="entry name" value="GGDEF"/>
    <property type="match status" value="1"/>
</dbReference>
<dbReference type="GO" id="GO:0043709">
    <property type="term" value="P:cell adhesion involved in single-species biofilm formation"/>
    <property type="evidence" value="ECO:0007669"/>
    <property type="project" value="TreeGrafter"/>
</dbReference>
<dbReference type="AlphaFoldDB" id="A0A178MUM0"/>
<feature type="domain" description="Response regulatory" evidence="5">
    <location>
        <begin position="6"/>
        <end position="121"/>
    </location>
</feature>
<dbReference type="CDD" id="cd00156">
    <property type="entry name" value="REC"/>
    <property type="match status" value="1"/>
</dbReference>
<dbReference type="SUPFAM" id="SSF55073">
    <property type="entry name" value="Nucleotide cyclase"/>
    <property type="match status" value="1"/>
</dbReference>
<dbReference type="InterPro" id="IPR000160">
    <property type="entry name" value="GGDEF_dom"/>
</dbReference>
<dbReference type="InterPro" id="IPR043128">
    <property type="entry name" value="Rev_trsase/Diguanyl_cyclase"/>
</dbReference>
<feature type="coiled-coil region" evidence="4">
    <location>
        <begin position="124"/>
        <end position="155"/>
    </location>
</feature>
<organism evidence="7 8">
    <name type="scientific">Paramagnetospirillum marisnigri</name>
    <dbReference type="NCBI Taxonomy" id="1285242"/>
    <lineage>
        <taxon>Bacteria</taxon>
        <taxon>Pseudomonadati</taxon>
        <taxon>Pseudomonadota</taxon>
        <taxon>Alphaproteobacteria</taxon>
        <taxon>Rhodospirillales</taxon>
        <taxon>Magnetospirillaceae</taxon>
        <taxon>Paramagnetospirillum</taxon>
    </lineage>
</organism>
<dbReference type="SUPFAM" id="SSF52172">
    <property type="entry name" value="CheY-like"/>
    <property type="match status" value="1"/>
</dbReference>
<dbReference type="Proteomes" id="UP000078428">
    <property type="component" value="Unassembled WGS sequence"/>
</dbReference>
<dbReference type="SMART" id="SM00448">
    <property type="entry name" value="REC"/>
    <property type="match status" value="1"/>
</dbReference>
<dbReference type="Pfam" id="PF00990">
    <property type="entry name" value="GGDEF"/>
    <property type="match status" value="1"/>
</dbReference>
<dbReference type="GO" id="GO:0000160">
    <property type="term" value="P:phosphorelay signal transduction system"/>
    <property type="evidence" value="ECO:0007669"/>
    <property type="project" value="InterPro"/>
</dbReference>
<keyword evidence="8" id="KW-1185">Reference proteome</keyword>
<accession>A0A178MUM0</accession>
<keyword evidence="4" id="KW-0175">Coiled coil</keyword>
<dbReference type="PROSITE" id="PS50887">
    <property type="entry name" value="GGDEF"/>
    <property type="match status" value="1"/>
</dbReference>
<evidence type="ECO:0000256" key="4">
    <source>
        <dbReference type="SAM" id="Coils"/>
    </source>
</evidence>
<dbReference type="GO" id="GO:0005886">
    <property type="term" value="C:plasma membrane"/>
    <property type="evidence" value="ECO:0007669"/>
    <property type="project" value="TreeGrafter"/>
</dbReference>
<dbReference type="PANTHER" id="PTHR45138">
    <property type="entry name" value="REGULATORY COMPONENTS OF SENSORY TRANSDUCTION SYSTEM"/>
    <property type="match status" value="1"/>
</dbReference>
<dbReference type="InterPro" id="IPR050469">
    <property type="entry name" value="Diguanylate_Cyclase"/>
</dbReference>
<feature type="modified residue" description="4-aspartylphosphate" evidence="3">
    <location>
        <position position="56"/>
    </location>
</feature>
<evidence type="ECO:0000256" key="3">
    <source>
        <dbReference type="PROSITE-ProRule" id="PRU00169"/>
    </source>
</evidence>
<dbReference type="Gene3D" id="3.30.70.270">
    <property type="match status" value="1"/>
</dbReference>
<dbReference type="NCBIfam" id="TIGR00254">
    <property type="entry name" value="GGDEF"/>
    <property type="match status" value="1"/>
</dbReference>
<dbReference type="RefSeq" id="WP_068490128.1">
    <property type="nucleotide sequence ID" value="NZ_LWQT01000039.1"/>
</dbReference>